<proteinExistence type="predicted"/>
<organism evidence="1 2">
    <name type="scientific">Choristoneura fumiferana</name>
    <name type="common">Spruce budworm moth</name>
    <name type="synonym">Archips fumiferana</name>
    <dbReference type="NCBI Taxonomy" id="7141"/>
    <lineage>
        <taxon>Eukaryota</taxon>
        <taxon>Metazoa</taxon>
        <taxon>Ecdysozoa</taxon>
        <taxon>Arthropoda</taxon>
        <taxon>Hexapoda</taxon>
        <taxon>Insecta</taxon>
        <taxon>Pterygota</taxon>
        <taxon>Neoptera</taxon>
        <taxon>Endopterygota</taxon>
        <taxon>Lepidoptera</taxon>
        <taxon>Glossata</taxon>
        <taxon>Ditrysia</taxon>
        <taxon>Tortricoidea</taxon>
        <taxon>Tortricidae</taxon>
        <taxon>Tortricinae</taxon>
        <taxon>Choristoneura</taxon>
    </lineage>
</organism>
<protein>
    <submittedName>
        <fullName evidence="1">Uncharacterized protein</fullName>
    </submittedName>
</protein>
<reference evidence="1 2" key="1">
    <citation type="journal article" date="2022" name="Genome Biol. Evol.">
        <title>The Spruce Budworm Genome: Reconstructing the Evolutionary History of Antifreeze Proteins.</title>
        <authorList>
            <person name="Beliveau C."/>
            <person name="Gagne P."/>
            <person name="Picq S."/>
            <person name="Vernygora O."/>
            <person name="Keeling C.I."/>
            <person name="Pinkney K."/>
            <person name="Doucet D."/>
            <person name="Wen F."/>
            <person name="Johnston J.S."/>
            <person name="Maaroufi H."/>
            <person name="Boyle B."/>
            <person name="Laroche J."/>
            <person name="Dewar K."/>
            <person name="Juretic N."/>
            <person name="Blackburn G."/>
            <person name="Nisole A."/>
            <person name="Brunet B."/>
            <person name="Brandao M."/>
            <person name="Lumley L."/>
            <person name="Duan J."/>
            <person name="Quan G."/>
            <person name="Lucarotti C.J."/>
            <person name="Roe A.D."/>
            <person name="Sperling F.A.H."/>
            <person name="Levesque R.C."/>
            <person name="Cusson M."/>
        </authorList>
    </citation>
    <scope>NUCLEOTIDE SEQUENCE [LARGE SCALE GENOMIC DNA]</scope>
    <source>
        <strain evidence="1">Glfc:IPQL:Cfum</strain>
    </source>
</reference>
<gene>
    <name evidence="1" type="ORF">MSG28_003135</name>
</gene>
<comment type="caution">
    <text evidence="1">The sequence shown here is derived from an EMBL/GenBank/DDBJ whole genome shotgun (WGS) entry which is preliminary data.</text>
</comment>
<dbReference type="EMBL" id="CM046105">
    <property type="protein sequence ID" value="KAI8434597.1"/>
    <property type="molecule type" value="Genomic_DNA"/>
</dbReference>
<keyword evidence="2" id="KW-1185">Reference proteome</keyword>
<evidence type="ECO:0000313" key="2">
    <source>
        <dbReference type="Proteomes" id="UP001064048"/>
    </source>
</evidence>
<sequence length="105" mass="11752">MEEMNKKSSEGGLTRRESGRVGRRVASKVVVYRLASVGRGPPVDVNNRGKLYSGMADCFYKMARTEGLGALYKGVGANYMRLGPHTVLLLVCWDQLKILEDFLRR</sequence>
<evidence type="ECO:0000313" key="1">
    <source>
        <dbReference type="EMBL" id="KAI8434597.1"/>
    </source>
</evidence>
<name>A0ACC0KER1_CHOFU</name>
<accession>A0ACC0KER1</accession>
<dbReference type="Proteomes" id="UP001064048">
    <property type="component" value="Chromosome 5"/>
</dbReference>